<dbReference type="AlphaFoldDB" id="X1I964"/>
<reference evidence="1" key="1">
    <citation type="journal article" date="2014" name="Front. Microbiol.">
        <title>High frequency of phylogenetically diverse reductive dehalogenase-homologous genes in deep subseafloor sedimentary metagenomes.</title>
        <authorList>
            <person name="Kawai M."/>
            <person name="Futagami T."/>
            <person name="Toyoda A."/>
            <person name="Takaki Y."/>
            <person name="Nishi S."/>
            <person name="Hori S."/>
            <person name="Arai W."/>
            <person name="Tsubouchi T."/>
            <person name="Morono Y."/>
            <person name="Uchiyama I."/>
            <person name="Ito T."/>
            <person name="Fujiyama A."/>
            <person name="Inagaki F."/>
            <person name="Takami H."/>
        </authorList>
    </citation>
    <scope>NUCLEOTIDE SEQUENCE</scope>
    <source>
        <strain evidence="1">Expedition CK06-06</strain>
    </source>
</reference>
<proteinExistence type="predicted"/>
<organism evidence="1">
    <name type="scientific">marine sediment metagenome</name>
    <dbReference type="NCBI Taxonomy" id="412755"/>
    <lineage>
        <taxon>unclassified sequences</taxon>
        <taxon>metagenomes</taxon>
        <taxon>ecological metagenomes</taxon>
    </lineage>
</organism>
<sequence>IIKNEIIGDLPDGITASRRGFRYGTTETADEFDVHEDGSFTNGAYSMMLPDLLPDTTYYVVAYIVVDGIVYEGDVEIITTDPEGVEDEDEYPTPHYSPHGQDYRAMETKVFAEVLASQGIIDFSGGKKTLPITNHLVQANSNAKTIADNYLDRFKLAKARMSVTFPTPLPFEREDTVDFSFGKVLFKENDLGIITFKEDGQGVFSFMDQITMIIKKINSVGLIKTPETIEYVAVLDLEHE</sequence>
<protein>
    <submittedName>
        <fullName evidence="1">Uncharacterized protein</fullName>
    </submittedName>
</protein>
<accession>X1I964</accession>
<gene>
    <name evidence="1" type="ORF">S03H2_51907</name>
</gene>
<evidence type="ECO:0000313" key="1">
    <source>
        <dbReference type="EMBL" id="GAH62634.1"/>
    </source>
</evidence>
<feature type="non-terminal residue" evidence="1">
    <location>
        <position position="1"/>
    </location>
</feature>
<comment type="caution">
    <text evidence="1">The sequence shown here is derived from an EMBL/GenBank/DDBJ whole genome shotgun (WGS) entry which is preliminary data.</text>
</comment>
<dbReference type="EMBL" id="BARU01032961">
    <property type="protein sequence ID" value="GAH62634.1"/>
    <property type="molecule type" value="Genomic_DNA"/>
</dbReference>
<name>X1I964_9ZZZZ</name>